<accession>A0A9D9NDR6</accession>
<comment type="caution">
    <text evidence="1">The sequence shown here is derived from an EMBL/GenBank/DDBJ whole genome shotgun (WGS) entry which is preliminary data.</text>
</comment>
<dbReference type="SUPFAM" id="SSF75005">
    <property type="entry name" value="Arabinanase/levansucrase/invertase"/>
    <property type="match status" value="1"/>
</dbReference>
<gene>
    <name evidence="1" type="ORF">IAA72_07780</name>
</gene>
<dbReference type="InterPro" id="IPR023296">
    <property type="entry name" value="Glyco_hydro_beta-prop_sf"/>
</dbReference>
<evidence type="ECO:0008006" key="3">
    <source>
        <dbReference type="Google" id="ProtNLM"/>
    </source>
</evidence>
<organism evidence="1 2">
    <name type="scientific">Candidatus Ornithospirochaeta stercoravium</name>
    <dbReference type="NCBI Taxonomy" id="2840897"/>
    <lineage>
        <taxon>Bacteria</taxon>
        <taxon>Pseudomonadati</taxon>
        <taxon>Spirochaetota</taxon>
        <taxon>Spirochaetia</taxon>
        <taxon>Spirochaetales</taxon>
        <taxon>Spirochaetaceae</taxon>
        <taxon>Spirochaetaceae incertae sedis</taxon>
        <taxon>Candidatus Ornithospirochaeta</taxon>
    </lineage>
</organism>
<evidence type="ECO:0000313" key="2">
    <source>
        <dbReference type="Proteomes" id="UP000810292"/>
    </source>
</evidence>
<reference evidence="1" key="1">
    <citation type="submission" date="2020-10" db="EMBL/GenBank/DDBJ databases">
        <authorList>
            <person name="Gilroy R."/>
        </authorList>
    </citation>
    <scope>NUCLEOTIDE SEQUENCE</scope>
    <source>
        <strain evidence="1">14700</strain>
    </source>
</reference>
<evidence type="ECO:0000313" key="1">
    <source>
        <dbReference type="EMBL" id="MBO8469668.1"/>
    </source>
</evidence>
<name>A0A9D9NDR6_9SPIO</name>
<proteinExistence type="predicted"/>
<dbReference type="Gene3D" id="2.115.10.20">
    <property type="entry name" value="Glycosyl hydrolase domain, family 43"/>
    <property type="match status" value="1"/>
</dbReference>
<dbReference type="Proteomes" id="UP000810292">
    <property type="component" value="Unassembled WGS sequence"/>
</dbReference>
<dbReference type="EMBL" id="JADIMF010000129">
    <property type="protein sequence ID" value="MBO8469668.1"/>
    <property type="molecule type" value="Genomic_DNA"/>
</dbReference>
<sequence>MRFLPLSALDDCYWYSFNDEPIAAGSPYITPRLSSPAFLLPDETPDAIWHLFAHTWMGIEHYTSTSGLEWKREKLLFRGGHSPFVFHDGSIYYLIFEIHTRTYGRKGEKSSASRIMLSTSTDLMLWSAPRKILDSTAVPFASWRGNVPRLFHPQLVSWEGRYRLYFGAGAWKLRQPDETVAASFGYAESFYPEGPYDVIPEPVIRTDGDNEARSLATGHVRLVPCSDGMAAVECAYYYDEILKKPRSHMLLLESRDGLQFNIKREIQKSPERGWAAYYLTSSDIKYKENEETWYCYYSATGKEEGPNPLVRESLGLLLGKRR</sequence>
<dbReference type="AlphaFoldDB" id="A0A9D9NDR6"/>
<reference evidence="1" key="2">
    <citation type="journal article" date="2021" name="PeerJ">
        <title>Extensive microbial diversity within the chicken gut microbiome revealed by metagenomics and culture.</title>
        <authorList>
            <person name="Gilroy R."/>
            <person name="Ravi A."/>
            <person name="Getino M."/>
            <person name="Pursley I."/>
            <person name="Horton D.L."/>
            <person name="Alikhan N.F."/>
            <person name="Baker D."/>
            <person name="Gharbi K."/>
            <person name="Hall N."/>
            <person name="Watson M."/>
            <person name="Adriaenssens E.M."/>
            <person name="Foster-Nyarko E."/>
            <person name="Jarju S."/>
            <person name="Secka A."/>
            <person name="Antonio M."/>
            <person name="Oren A."/>
            <person name="Chaudhuri R.R."/>
            <person name="La Ragione R."/>
            <person name="Hildebrand F."/>
            <person name="Pallen M.J."/>
        </authorList>
    </citation>
    <scope>NUCLEOTIDE SEQUENCE</scope>
    <source>
        <strain evidence="1">14700</strain>
    </source>
</reference>
<protein>
    <recommendedName>
        <fullName evidence="3">Glycosyl hydrolase family 43</fullName>
    </recommendedName>
</protein>